<dbReference type="Gene3D" id="1.20.1280.20">
    <property type="entry name" value="HscB, C-terminal domain"/>
    <property type="match status" value="1"/>
</dbReference>
<evidence type="ECO:0000256" key="2">
    <source>
        <dbReference type="ARBA" id="ARBA00023186"/>
    </source>
</evidence>
<dbReference type="PANTHER" id="PTHR14021">
    <property type="entry name" value="IRON-SULFUR CLUSTER CO-CHAPERONE PROTEIN HSCB"/>
    <property type="match status" value="1"/>
</dbReference>
<accession>A0A6H5GR72</accession>
<dbReference type="Gene3D" id="1.10.287.110">
    <property type="entry name" value="DnaJ domain"/>
    <property type="match status" value="1"/>
</dbReference>
<keyword evidence="2" id="KW-0143">Chaperone</keyword>
<reference evidence="4 5" key="1">
    <citation type="submission" date="2020-02" db="EMBL/GenBank/DDBJ databases">
        <authorList>
            <person name="Ferguson B K."/>
        </authorList>
    </citation>
    <scope>NUCLEOTIDE SEQUENCE [LARGE SCALE GENOMIC DNA]</scope>
</reference>
<name>A0A6H5GR72_9HEMI</name>
<dbReference type="PANTHER" id="PTHR14021:SF15">
    <property type="entry name" value="IRON-SULFUR CLUSTER CO-CHAPERONE PROTEIN HSCB"/>
    <property type="match status" value="1"/>
</dbReference>
<dbReference type="GO" id="GO:0051087">
    <property type="term" value="F:protein-folding chaperone binding"/>
    <property type="evidence" value="ECO:0007669"/>
    <property type="project" value="InterPro"/>
</dbReference>
<dbReference type="AlphaFoldDB" id="A0A6H5GR72"/>
<dbReference type="InterPro" id="IPR036869">
    <property type="entry name" value="J_dom_sf"/>
</dbReference>
<dbReference type="Pfam" id="PF00226">
    <property type="entry name" value="DnaJ"/>
    <property type="match status" value="1"/>
</dbReference>
<dbReference type="PROSITE" id="PS50076">
    <property type="entry name" value="DNAJ_2"/>
    <property type="match status" value="1"/>
</dbReference>
<gene>
    <name evidence="4" type="ORF">NTEN_LOCUS11147</name>
</gene>
<dbReference type="SUPFAM" id="SSF47144">
    <property type="entry name" value="HSC20 (HSCB), C-terminal oligomerisation domain"/>
    <property type="match status" value="1"/>
</dbReference>
<evidence type="ECO:0000259" key="3">
    <source>
        <dbReference type="PROSITE" id="PS50076"/>
    </source>
</evidence>
<dbReference type="Pfam" id="PF07743">
    <property type="entry name" value="HSCB_C"/>
    <property type="match status" value="1"/>
</dbReference>
<dbReference type="CDD" id="cd06257">
    <property type="entry name" value="DnaJ"/>
    <property type="match status" value="1"/>
</dbReference>
<feature type="domain" description="J" evidence="3">
    <location>
        <begin position="90"/>
        <end position="162"/>
    </location>
</feature>
<dbReference type="InterPro" id="IPR001623">
    <property type="entry name" value="DnaJ_domain"/>
</dbReference>
<dbReference type="InterPro" id="IPR009073">
    <property type="entry name" value="HscB_oligo_C"/>
</dbReference>
<evidence type="ECO:0000256" key="1">
    <source>
        <dbReference type="ARBA" id="ARBA00010476"/>
    </source>
</evidence>
<keyword evidence="5" id="KW-1185">Reference proteome</keyword>
<sequence length="252" mass="29191">MLRRVADRLGSSIGYLKESRRISSCSVEKKYSLCYLSTCYPKSILPVGFRQSRNDTKRWATSGSKCRHCESAVLKCAHCGSLVAPRPDTTYFEIMSQNISYDVSESELKKIYRQLQSEFHPDKFSQKNENDRQISEEISSFVNKAYFTLTNPYERGMYLLKLNNHPFNEGDIQLASDFLMRIVESNEELEEISSAEELEQFDKSNEKEIRELSEKVSVAFLAGDFSAAKSDLNKMKYFLSIKNRIRELQRNM</sequence>
<comment type="similarity">
    <text evidence="1">Belongs to the HscB family.</text>
</comment>
<dbReference type="NCBIfam" id="TIGR00714">
    <property type="entry name" value="hscB"/>
    <property type="match status" value="1"/>
</dbReference>
<dbReference type="InterPro" id="IPR036386">
    <property type="entry name" value="HscB_C_sf"/>
</dbReference>
<dbReference type="GO" id="GO:0051259">
    <property type="term" value="P:protein complex oligomerization"/>
    <property type="evidence" value="ECO:0007669"/>
    <property type="project" value="InterPro"/>
</dbReference>
<dbReference type="EMBL" id="CADCXU010016581">
    <property type="protein sequence ID" value="CAB0005670.1"/>
    <property type="molecule type" value="Genomic_DNA"/>
</dbReference>
<dbReference type="GO" id="GO:0001671">
    <property type="term" value="F:ATPase activator activity"/>
    <property type="evidence" value="ECO:0007669"/>
    <property type="project" value="InterPro"/>
</dbReference>
<protein>
    <recommendedName>
        <fullName evidence="3">J domain-containing protein</fullName>
    </recommendedName>
</protein>
<dbReference type="SUPFAM" id="SSF46565">
    <property type="entry name" value="Chaperone J-domain"/>
    <property type="match status" value="1"/>
</dbReference>
<evidence type="ECO:0000313" key="5">
    <source>
        <dbReference type="Proteomes" id="UP000479000"/>
    </source>
</evidence>
<dbReference type="GO" id="GO:0044571">
    <property type="term" value="P:[2Fe-2S] cluster assembly"/>
    <property type="evidence" value="ECO:0007669"/>
    <property type="project" value="InterPro"/>
</dbReference>
<dbReference type="OrthoDB" id="448954at2759"/>
<proteinExistence type="inferred from homology"/>
<dbReference type="Proteomes" id="UP000479000">
    <property type="component" value="Unassembled WGS sequence"/>
</dbReference>
<evidence type="ECO:0000313" key="4">
    <source>
        <dbReference type="EMBL" id="CAB0005670.1"/>
    </source>
</evidence>
<organism evidence="4 5">
    <name type="scientific">Nesidiocoris tenuis</name>
    <dbReference type="NCBI Taxonomy" id="355587"/>
    <lineage>
        <taxon>Eukaryota</taxon>
        <taxon>Metazoa</taxon>
        <taxon>Ecdysozoa</taxon>
        <taxon>Arthropoda</taxon>
        <taxon>Hexapoda</taxon>
        <taxon>Insecta</taxon>
        <taxon>Pterygota</taxon>
        <taxon>Neoptera</taxon>
        <taxon>Paraneoptera</taxon>
        <taxon>Hemiptera</taxon>
        <taxon>Heteroptera</taxon>
        <taxon>Panheteroptera</taxon>
        <taxon>Cimicomorpha</taxon>
        <taxon>Miridae</taxon>
        <taxon>Dicyphina</taxon>
        <taxon>Nesidiocoris</taxon>
    </lineage>
</organism>
<dbReference type="InterPro" id="IPR004640">
    <property type="entry name" value="HscB"/>
</dbReference>
<dbReference type="SMART" id="SM00271">
    <property type="entry name" value="DnaJ"/>
    <property type="match status" value="1"/>
</dbReference>
<dbReference type="GO" id="GO:0005739">
    <property type="term" value="C:mitochondrion"/>
    <property type="evidence" value="ECO:0007669"/>
    <property type="project" value="TreeGrafter"/>
</dbReference>